<dbReference type="Proteomes" id="UP001235939">
    <property type="component" value="Chromosome 21"/>
</dbReference>
<dbReference type="Pfam" id="PF14854">
    <property type="entry name" value="LURAP"/>
    <property type="match status" value="1"/>
</dbReference>
<dbReference type="InterPro" id="IPR039499">
    <property type="entry name" value="LURA1/LRA25"/>
</dbReference>
<dbReference type="EMBL" id="CP092883">
    <property type="protein sequence ID" value="UYV82182.1"/>
    <property type="molecule type" value="Genomic_DNA"/>
</dbReference>
<evidence type="ECO:0000313" key="3">
    <source>
        <dbReference type="EMBL" id="UYV82184.1"/>
    </source>
</evidence>
<comment type="similarity">
    <text evidence="1">Belongs to the FAM89 family.</text>
</comment>
<evidence type="ECO:0000313" key="4">
    <source>
        <dbReference type="Proteomes" id="UP001235939"/>
    </source>
</evidence>
<sequence length="136" mass="14965">MASSSLQGLPPLPKSLSGLLNFSSSQWKELEKLHAMRTMIQQDLSRSSSLPPSGGRDLPPGCNRLDIHLALLRKEMVGLRQLDMSLLCQLWSLNESIQEYKQLLADRSCPSPPPCSAPWDLGAVLESSDGSDYDDL</sequence>
<keyword evidence="4" id="KW-1185">Reference proteome</keyword>
<name>A0ABY6LLW9_9ARAC</name>
<organism evidence="2 4">
    <name type="scientific">Cordylochernes scorpioides</name>
    <dbReference type="NCBI Taxonomy" id="51811"/>
    <lineage>
        <taxon>Eukaryota</taxon>
        <taxon>Metazoa</taxon>
        <taxon>Ecdysozoa</taxon>
        <taxon>Arthropoda</taxon>
        <taxon>Chelicerata</taxon>
        <taxon>Arachnida</taxon>
        <taxon>Pseudoscorpiones</taxon>
        <taxon>Cheliferoidea</taxon>
        <taxon>Chernetidae</taxon>
        <taxon>Cordylochernes</taxon>
    </lineage>
</organism>
<dbReference type="PANTHER" id="PTHR46949">
    <property type="entry name" value="LEUCINE REPEAT ADAPTER PROTEIN 25"/>
    <property type="match status" value="1"/>
</dbReference>
<evidence type="ECO:0000256" key="1">
    <source>
        <dbReference type="ARBA" id="ARBA00038125"/>
    </source>
</evidence>
<proteinExistence type="inferred from homology"/>
<gene>
    <name evidence="2" type="ORF">LAZ67_21001283</name>
    <name evidence="3" type="ORF">LAZ67_21001286</name>
</gene>
<protein>
    <submittedName>
        <fullName evidence="2">Fam89a</fullName>
    </submittedName>
</protein>
<accession>A0ABY6LLW9</accession>
<reference evidence="2 4" key="1">
    <citation type="submission" date="2022-01" db="EMBL/GenBank/DDBJ databases">
        <title>A chromosomal length assembly of Cordylochernes scorpioides.</title>
        <authorList>
            <person name="Zeh D."/>
            <person name="Zeh J."/>
        </authorList>
    </citation>
    <scope>NUCLEOTIDE SEQUENCE [LARGE SCALE GENOMIC DNA]</scope>
    <source>
        <strain evidence="2">IN4F17</strain>
        <tissue evidence="2">Whole Body</tissue>
    </source>
</reference>
<dbReference type="PANTHER" id="PTHR46949:SF1">
    <property type="entry name" value="AT07979P2"/>
    <property type="match status" value="1"/>
</dbReference>
<dbReference type="EMBL" id="CP092883">
    <property type="protein sequence ID" value="UYV82184.1"/>
    <property type="molecule type" value="Genomic_DNA"/>
</dbReference>
<evidence type="ECO:0000313" key="2">
    <source>
        <dbReference type="EMBL" id="UYV82182.1"/>
    </source>
</evidence>